<evidence type="ECO:0000313" key="2">
    <source>
        <dbReference type="EMBL" id="TYL90833.1"/>
    </source>
</evidence>
<gene>
    <name evidence="2" type="ORF">FXB40_29825</name>
</gene>
<sequence length="61" mass="6425">GRAKQGQDGTVGCVGVRLYPRGPLAGEAGIHLPVIASAAKQSRLSRRKDPGLLRFARNDGE</sequence>
<feature type="non-terminal residue" evidence="2">
    <location>
        <position position="1"/>
    </location>
</feature>
<organism evidence="2 3">
    <name type="scientific">Bradyrhizobium rifense</name>
    <dbReference type="NCBI Taxonomy" id="515499"/>
    <lineage>
        <taxon>Bacteria</taxon>
        <taxon>Pseudomonadati</taxon>
        <taxon>Pseudomonadota</taxon>
        <taxon>Alphaproteobacteria</taxon>
        <taxon>Hyphomicrobiales</taxon>
        <taxon>Nitrobacteraceae</taxon>
        <taxon>Bradyrhizobium</taxon>
    </lineage>
</organism>
<comment type="caution">
    <text evidence="2">The sequence shown here is derived from an EMBL/GenBank/DDBJ whole genome shotgun (WGS) entry which is preliminary data.</text>
</comment>
<feature type="compositionally biased region" description="Basic and acidic residues" evidence="1">
    <location>
        <begin position="47"/>
        <end position="61"/>
    </location>
</feature>
<protein>
    <submittedName>
        <fullName evidence="2">Uncharacterized protein</fullName>
    </submittedName>
</protein>
<dbReference type="AlphaFoldDB" id="A0A5D3K5J1"/>
<proteinExistence type="predicted"/>
<evidence type="ECO:0000256" key="1">
    <source>
        <dbReference type="SAM" id="MobiDB-lite"/>
    </source>
</evidence>
<dbReference type="EMBL" id="VSSS01000050">
    <property type="protein sequence ID" value="TYL90833.1"/>
    <property type="molecule type" value="Genomic_DNA"/>
</dbReference>
<keyword evidence="3" id="KW-1185">Reference proteome</keyword>
<dbReference type="Proteomes" id="UP000324758">
    <property type="component" value="Unassembled WGS sequence"/>
</dbReference>
<accession>A0A5D3K5J1</accession>
<evidence type="ECO:0000313" key="3">
    <source>
        <dbReference type="Proteomes" id="UP000324758"/>
    </source>
</evidence>
<name>A0A5D3K5J1_9BRAD</name>
<feature type="region of interest" description="Disordered" evidence="1">
    <location>
        <begin position="40"/>
        <end position="61"/>
    </location>
</feature>
<reference evidence="2 3" key="1">
    <citation type="submission" date="2019-08" db="EMBL/GenBank/DDBJ databases">
        <title>Bradyrhizobium hipponensis sp. nov., a rhizobium isolated from a Lupinus angustifolius root nodule in Tunisia.</title>
        <authorList>
            <person name="Off K."/>
            <person name="Rejili M."/>
            <person name="Mars M."/>
            <person name="Brachmann A."/>
            <person name="Marin M."/>
        </authorList>
    </citation>
    <scope>NUCLEOTIDE SEQUENCE [LARGE SCALE GENOMIC DNA]</scope>
    <source>
        <strain evidence="2 3">CTAW71</strain>
    </source>
</reference>